<dbReference type="KEGG" id="hazt:125179063"/>
<accession>A0A979FU62</accession>
<proteinExistence type="predicted"/>
<dbReference type="Proteomes" id="UP000694843">
    <property type="component" value="Unplaced"/>
</dbReference>
<evidence type="ECO:0000256" key="1">
    <source>
        <dbReference type="SAM" id="MobiDB-lite"/>
    </source>
</evidence>
<dbReference type="GeneID" id="125179063"/>
<dbReference type="RefSeq" id="XP_047740148.1">
    <property type="nucleotide sequence ID" value="XM_047884192.1"/>
</dbReference>
<feature type="non-terminal residue" evidence="3">
    <location>
        <position position="198"/>
    </location>
</feature>
<feature type="compositionally biased region" description="Basic and acidic residues" evidence="1">
    <location>
        <begin position="47"/>
        <end position="59"/>
    </location>
</feature>
<feature type="region of interest" description="Disordered" evidence="1">
    <location>
        <begin position="27"/>
        <end position="59"/>
    </location>
</feature>
<evidence type="ECO:0000313" key="3">
    <source>
        <dbReference type="RefSeq" id="XP_047740148.1"/>
    </source>
</evidence>
<dbReference type="AlphaFoldDB" id="A0A979FU62"/>
<organism evidence="2 3">
    <name type="scientific">Hyalella azteca</name>
    <name type="common">Amphipod</name>
    <dbReference type="NCBI Taxonomy" id="294128"/>
    <lineage>
        <taxon>Eukaryota</taxon>
        <taxon>Metazoa</taxon>
        <taxon>Ecdysozoa</taxon>
        <taxon>Arthropoda</taxon>
        <taxon>Crustacea</taxon>
        <taxon>Multicrustacea</taxon>
        <taxon>Malacostraca</taxon>
        <taxon>Eumalacostraca</taxon>
        <taxon>Peracarida</taxon>
        <taxon>Amphipoda</taxon>
        <taxon>Senticaudata</taxon>
        <taxon>Talitrida</taxon>
        <taxon>Talitroidea</taxon>
        <taxon>Hyalellidae</taxon>
        <taxon>Hyalella</taxon>
    </lineage>
</organism>
<gene>
    <name evidence="3" type="primary">LOC125179063</name>
</gene>
<feature type="compositionally biased region" description="Gly residues" evidence="1">
    <location>
        <begin position="34"/>
        <end position="46"/>
    </location>
</feature>
<keyword evidence="2" id="KW-1185">Reference proteome</keyword>
<dbReference type="OrthoDB" id="8250201at2759"/>
<protein>
    <submittedName>
        <fullName evidence="3">Uncharacterized protein LOC125179063</fullName>
    </submittedName>
</protein>
<name>A0A979FU62_HYAAZ</name>
<reference evidence="3" key="1">
    <citation type="submission" date="2025-08" db="UniProtKB">
        <authorList>
            <consortium name="RefSeq"/>
        </authorList>
    </citation>
    <scope>IDENTIFICATION</scope>
    <source>
        <tissue evidence="3">Whole organism</tissue>
    </source>
</reference>
<evidence type="ECO:0000313" key="2">
    <source>
        <dbReference type="Proteomes" id="UP000694843"/>
    </source>
</evidence>
<sequence>MGLADCVMGLGDLDSWTEYKVQPKKVGKEEVTGEGEGGWRYAGGARGEPHPYSDPRPEAMRGLHMPDFYQVDIDWRMLTTARPKSKLEEEVFSRYVEMGRLQLARQKLEEGKEQTWRTVKVVPGRGAVVEVRLAVCEQCGDELCAARCTDHLYTSYQRQDQVQSVHQLPAPGPGTVCTPATSARTRYSLYNSYQRQDH</sequence>